<dbReference type="AlphaFoldDB" id="A0A1G6UXP1"/>
<dbReference type="STRING" id="1045774.SAMN05421872_108121"/>
<organism evidence="2 3">
    <name type="scientific">Nocardioides lianchengensis</name>
    <dbReference type="NCBI Taxonomy" id="1045774"/>
    <lineage>
        <taxon>Bacteria</taxon>
        <taxon>Bacillati</taxon>
        <taxon>Actinomycetota</taxon>
        <taxon>Actinomycetes</taxon>
        <taxon>Propionibacteriales</taxon>
        <taxon>Nocardioidaceae</taxon>
        <taxon>Nocardioides</taxon>
    </lineage>
</organism>
<evidence type="ECO:0000259" key="1">
    <source>
        <dbReference type="Pfam" id="PF26571"/>
    </source>
</evidence>
<sequence length="324" mass="34499">MPGLGKVRTGVALLGVAALGAVAITVGIDRLRDISPFAPPEQCTATVDGTTVTLDPEQAENAALITAIAVSRGLPARAATIALATAYQESKIVNLEYGDADSLGLFQQRPSQGWGTEEEVLDPVYATNAFYDALEKVDGYRSMEVTVAAQTVQRSAFPDAYADHEADARVLASALTGNSPAAFTCRVEGDAAAAPDGLSDSGLVRRADVVRREALAVFGDLSLGGFEPGGVSTGHMEGSAHYEGRAVDIFFRPVNDTTNVRGWAVAHYLVAQAERLDIQTVIFDAKIWSARRSDDGWRDYDAPDRAGDPAILEHRDHVHVDVFD</sequence>
<gene>
    <name evidence="2" type="ORF">SAMN05421872_108121</name>
</gene>
<name>A0A1G6UXP1_9ACTN</name>
<reference evidence="3" key="1">
    <citation type="submission" date="2016-10" db="EMBL/GenBank/DDBJ databases">
        <authorList>
            <person name="Varghese N."/>
            <person name="Submissions S."/>
        </authorList>
    </citation>
    <scope>NUCLEOTIDE SEQUENCE [LARGE SCALE GENOMIC DNA]</scope>
    <source>
        <strain evidence="3">CGMCC 4.6858</strain>
    </source>
</reference>
<dbReference type="EMBL" id="FMZM01000008">
    <property type="protein sequence ID" value="SDD46003.1"/>
    <property type="molecule type" value="Genomic_DNA"/>
</dbReference>
<dbReference type="Pfam" id="PF26571">
    <property type="entry name" value="VldE"/>
    <property type="match status" value="1"/>
</dbReference>
<protein>
    <recommendedName>
        <fullName evidence="1">ARB-07466-like C-terminal domain-containing protein</fullName>
    </recommendedName>
</protein>
<dbReference type="Proteomes" id="UP000199034">
    <property type="component" value="Unassembled WGS sequence"/>
</dbReference>
<evidence type="ECO:0000313" key="2">
    <source>
        <dbReference type="EMBL" id="SDD46003.1"/>
    </source>
</evidence>
<dbReference type="RefSeq" id="WP_090857915.1">
    <property type="nucleotide sequence ID" value="NZ_FMZM01000008.1"/>
</dbReference>
<dbReference type="InterPro" id="IPR058593">
    <property type="entry name" value="ARB_07466-like_C"/>
</dbReference>
<accession>A0A1G6UXP1</accession>
<dbReference type="OrthoDB" id="5171895at2"/>
<feature type="domain" description="ARB-07466-like C-terminal" evidence="1">
    <location>
        <begin position="230"/>
        <end position="301"/>
    </location>
</feature>
<keyword evidence="3" id="KW-1185">Reference proteome</keyword>
<proteinExistence type="predicted"/>
<evidence type="ECO:0000313" key="3">
    <source>
        <dbReference type="Proteomes" id="UP000199034"/>
    </source>
</evidence>